<dbReference type="Pfam" id="PF00023">
    <property type="entry name" value="Ank"/>
    <property type="match status" value="2"/>
</dbReference>
<keyword evidence="7" id="KW-0528">Neurotoxin</keyword>
<keyword evidence="11" id="KW-0472">Membrane</keyword>
<keyword evidence="5" id="KW-1052">Target cell membrane</keyword>
<dbReference type="CDD" id="cd23767">
    <property type="entry name" value="IQCD"/>
    <property type="match status" value="1"/>
</dbReference>
<evidence type="ECO:0000256" key="1">
    <source>
        <dbReference type="ARBA" id="ARBA00004175"/>
    </source>
</evidence>
<reference evidence="13" key="1">
    <citation type="submission" date="2020-07" db="EMBL/GenBank/DDBJ databases">
        <title>Multicomponent nature underlies the extraordinary mechanical properties of spider dragline silk.</title>
        <authorList>
            <person name="Kono N."/>
            <person name="Nakamura H."/>
            <person name="Mori M."/>
            <person name="Yoshida Y."/>
            <person name="Ohtoshi R."/>
            <person name="Malay A.D."/>
            <person name="Moran D.A.P."/>
            <person name="Tomita M."/>
            <person name="Numata K."/>
            <person name="Arakawa K."/>
        </authorList>
    </citation>
    <scope>NUCLEOTIDE SEQUENCE</scope>
</reference>
<dbReference type="PROSITE" id="PS50088">
    <property type="entry name" value="ANK_REPEAT"/>
    <property type="match status" value="8"/>
</dbReference>
<keyword evidence="8" id="KW-0677">Repeat</keyword>
<comment type="subcellular location">
    <subcellularLocation>
        <location evidence="2">Secreted</location>
    </subcellularLocation>
    <subcellularLocation>
        <location evidence="1">Target cell membrane</location>
    </subcellularLocation>
</comment>
<evidence type="ECO:0000256" key="3">
    <source>
        <dbReference type="ARBA" id="ARBA00022483"/>
    </source>
</evidence>
<evidence type="ECO:0000256" key="6">
    <source>
        <dbReference type="ARBA" id="ARBA00022656"/>
    </source>
</evidence>
<feature type="repeat" description="ANK" evidence="12">
    <location>
        <begin position="206"/>
        <end position="227"/>
    </location>
</feature>
<evidence type="ECO:0000256" key="11">
    <source>
        <dbReference type="ARBA" id="ARBA00023298"/>
    </source>
</evidence>
<keyword evidence="11" id="KW-1053">Target membrane</keyword>
<evidence type="ECO:0000256" key="4">
    <source>
        <dbReference type="ARBA" id="ARBA00022525"/>
    </source>
</evidence>
<dbReference type="GO" id="GO:0090729">
    <property type="term" value="F:toxin activity"/>
    <property type="evidence" value="ECO:0007669"/>
    <property type="project" value="UniProtKB-KW"/>
</dbReference>
<dbReference type="PRINTS" id="PR01415">
    <property type="entry name" value="ANKYRIN"/>
</dbReference>
<dbReference type="SMART" id="SM00248">
    <property type="entry name" value="ANK"/>
    <property type="match status" value="15"/>
</dbReference>
<keyword evidence="3" id="KW-0268">Exocytosis</keyword>
<dbReference type="AlphaFoldDB" id="A0A8X6L6W5"/>
<dbReference type="Proteomes" id="UP000887116">
    <property type="component" value="Unassembled WGS sequence"/>
</dbReference>
<dbReference type="PROSITE" id="PS50096">
    <property type="entry name" value="IQ"/>
    <property type="match status" value="1"/>
</dbReference>
<dbReference type="SUPFAM" id="SSF48403">
    <property type="entry name" value="Ankyrin repeat"/>
    <property type="match status" value="2"/>
</dbReference>
<comment type="caution">
    <text evidence="13">The sequence shown here is derived from an EMBL/GenBank/DDBJ whole genome shotgun (WGS) entry which is preliminary data.</text>
</comment>
<dbReference type="PANTHER" id="PTHR24123:SF33">
    <property type="entry name" value="PROTEIN HOS4"/>
    <property type="match status" value="1"/>
</dbReference>
<feature type="repeat" description="ANK" evidence="12">
    <location>
        <begin position="342"/>
        <end position="374"/>
    </location>
</feature>
<dbReference type="InterPro" id="IPR036770">
    <property type="entry name" value="Ankyrin_rpt-contain_sf"/>
</dbReference>
<evidence type="ECO:0000256" key="9">
    <source>
        <dbReference type="ARBA" id="ARBA00023028"/>
    </source>
</evidence>
<dbReference type="GO" id="GO:0006887">
    <property type="term" value="P:exocytosis"/>
    <property type="evidence" value="ECO:0007669"/>
    <property type="project" value="UniProtKB-KW"/>
</dbReference>
<dbReference type="InterPro" id="IPR002110">
    <property type="entry name" value="Ankyrin_rpt"/>
</dbReference>
<feature type="repeat" description="ANK" evidence="12">
    <location>
        <begin position="375"/>
        <end position="407"/>
    </location>
</feature>
<feature type="repeat" description="ANK" evidence="12">
    <location>
        <begin position="474"/>
        <end position="506"/>
    </location>
</feature>
<dbReference type="PANTHER" id="PTHR24123">
    <property type="entry name" value="ANKYRIN REPEAT-CONTAINING"/>
    <property type="match status" value="1"/>
</dbReference>
<dbReference type="InterPro" id="IPR051165">
    <property type="entry name" value="Multifunctional_ANK_Repeat"/>
</dbReference>
<evidence type="ECO:0000313" key="14">
    <source>
        <dbReference type="Proteomes" id="UP000887116"/>
    </source>
</evidence>
<name>A0A8X6L6W5_TRICU</name>
<keyword evidence="4" id="KW-0964">Secreted</keyword>
<keyword evidence="6" id="KW-0800">Toxin</keyword>
<feature type="repeat" description="ANK" evidence="12">
    <location>
        <begin position="68"/>
        <end position="100"/>
    </location>
</feature>
<keyword evidence="14" id="KW-1185">Reference proteome</keyword>
<protein>
    <submittedName>
        <fullName evidence="13">Inversin</fullName>
    </submittedName>
</protein>
<dbReference type="PROSITE" id="PS50297">
    <property type="entry name" value="ANK_REP_REGION"/>
    <property type="match status" value="8"/>
</dbReference>
<keyword evidence="10 12" id="KW-0040">ANK repeat</keyword>
<sequence length="729" mass="81507">MALPLHVVCATGKKNSLKKIIDSVPLHVLETKDEIGKTPLMLSVMHNQLECSTLLLKAGVHTDNSDNLGQTALHIATNKGFHRAVKLLLSYNASCQQKDFYGVTPLHLAAIHTNPKCLLAMLKEIKPGEIDIQDSSKKTPLHWSTAYSNIENTLILLTKHANICIPDETGKTPLHWAATSSNSNALECVKVLLEQEGSLINWQAYDGRSALHLAVATGSVEVVRFLVGREDCDVDILDNTFCTPLHWAAKKGFSEKVDVLLSARAYHTSADDNGATALHYSAYNNHAKTMEIFLSRNYVCADDIVDANGRNAFMWAAARNALDVVKVMAIKNAANFMYADKDGITALHAAAIQGHEEIIEFLLSHQVPIELKDKYGLTPLLRACEFGRSKAALTLINHGADIYEKDTNNRSAVHWCAICGHAYLCQVLLFKGVDCNSLDSFGMTPLHYACKKGYLNCVSVLLEAKAQPNIADGEGKMPLHLSILNDNLGVAKLLCEYDADVNASTYTMAFRSCWKTPLDLAMTNNNVEMVKLLRQYGAFSFKEIEEIAATKIQAWFSNKSGKSSSHTMKKYFPQFGSLFEKRNDYITSNTALLKACQHVIDTFNTKSFIGQKNIPTRETCMSASKILPVQNAHTHVNSGMLHQKIHKNFCENIVSSLVRNEKNQSLDGMNLTKEARAACIIQRTWRRYILKKKFKKMRNNIRKSFKTIENRNFAERLWQIKLYSFLKQM</sequence>
<dbReference type="EMBL" id="BMAO01034598">
    <property type="protein sequence ID" value="GFQ97701.1"/>
    <property type="molecule type" value="Genomic_DNA"/>
</dbReference>
<evidence type="ECO:0000256" key="2">
    <source>
        <dbReference type="ARBA" id="ARBA00004613"/>
    </source>
</evidence>
<dbReference type="Pfam" id="PF12796">
    <property type="entry name" value="Ank_2"/>
    <property type="match status" value="4"/>
</dbReference>
<dbReference type="GO" id="GO:0044231">
    <property type="term" value="C:host cell presynaptic membrane"/>
    <property type="evidence" value="ECO:0007669"/>
    <property type="project" value="UniProtKB-KW"/>
</dbReference>
<feature type="repeat" description="ANK" evidence="12">
    <location>
        <begin position="441"/>
        <end position="473"/>
    </location>
</feature>
<dbReference type="OrthoDB" id="194358at2759"/>
<evidence type="ECO:0000256" key="7">
    <source>
        <dbReference type="ARBA" id="ARBA00022699"/>
    </source>
</evidence>
<evidence type="ECO:0000256" key="12">
    <source>
        <dbReference type="PROSITE-ProRule" id="PRU00023"/>
    </source>
</evidence>
<accession>A0A8X6L6W5</accession>
<dbReference type="GO" id="GO:0044218">
    <property type="term" value="C:other organism cell membrane"/>
    <property type="evidence" value="ECO:0007669"/>
    <property type="project" value="UniProtKB-KW"/>
</dbReference>
<evidence type="ECO:0000256" key="5">
    <source>
        <dbReference type="ARBA" id="ARBA00022537"/>
    </source>
</evidence>
<gene>
    <name evidence="13" type="primary">INVS</name>
    <name evidence="13" type="ORF">TNCT_217471</name>
</gene>
<keyword evidence="9" id="KW-0638">Presynaptic neurotoxin</keyword>
<dbReference type="GO" id="GO:0005576">
    <property type="term" value="C:extracellular region"/>
    <property type="evidence" value="ECO:0007669"/>
    <property type="project" value="UniProtKB-SubCell"/>
</dbReference>
<proteinExistence type="predicted"/>
<dbReference type="Gene3D" id="1.25.40.20">
    <property type="entry name" value="Ankyrin repeat-containing domain"/>
    <property type="match status" value="4"/>
</dbReference>
<organism evidence="13 14">
    <name type="scientific">Trichonephila clavata</name>
    <name type="common">Joro spider</name>
    <name type="synonym">Nephila clavata</name>
    <dbReference type="NCBI Taxonomy" id="2740835"/>
    <lineage>
        <taxon>Eukaryota</taxon>
        <taxon>Metazoa</taxon>
        <taxon>Ecdysozoa</taxon>
        <taxon>Arthropoda</taxon>
        <taxon>Chelicerata</taxon>
        <taxon>Arachnida</taxon>
        <taxon>Araneae</taxon>
        <taxon>Araneomorphae</taxon>
        <taxon>Entelegynae</taxon>
        <taxon>Araneoidea</taxon>
        <taxon>Nephilidae</taxon>
        <taxon>Trichonephila</taxon>
    </lineage>
</organism>
<dbReference type="Gene3D" id="1.20.5.1190">
    <property type="entry name" value="iswi atpase"/>
    <property type="match status" value="1"/>
</dbReference>
<feature type="repeat" description="ANK" evidence="12">
    <location>
        <begin position="169"/>
        <end position="194"/>
    </location>
</feature>
<evidence type="ECO:0000256" key="8">
    <source>
        <dbReference type="ARBA" id="ARBA00022737"/>
    </source>
</evidence>
<evidence type="ECO:0000256" key="10">
    <source>
        <dbReference type="ARBA" id="ARBA00023043"/>
    </source>
</evidence>
<feature type="repeat" description="ANK" evidence="12">
    <location>
        <begin position="35"/>
        <end position="67"/>
    </location>
</feature>
<evidence type="ECO:0000313" key="13">
    <source>
        <dbReference type="EMBL" id="GFQ97701.1"/>
    </source>
</evidence>